<evidence type="ECO:0000259" key="17">
    <source>
        <dbReference type="PROSITE" id="PS50886"/>
    </source>
</evidence>
<evidence type="ECO:0000256" key="10">
    <source>
        <dbReference type="ARBA" id="ARBA00022842"/>
    </source>
</evidence>
<evidence type="ECO:0000256" key="14">
    <source>
        <dbReference type="ARBA" id="ARBA00049255"/>
    </source>
</evidence>
<dbReference type="PANTHER" id="PTHR10947">
    <property type="entry name" value="PHENYLALANYL-TRNA SYNTHETASE BETA CHAIN AND LEUCINE-RICH REPEAT-CONTAINING PROTEIN 47"/>
    <property type="match status" value="1"/>
</dbReference>
<evidence type="ECO:0000256" key="6">
    <source>
        <dbReference type="ARBA" id="ARBA00022598"/>
    </source>
</evidence>
<dbReference type="InterPro" id="IPR045864">
    <property type="entry name" value="aa-tRNA-synth_II/BPL/LPL"/>
</dbReference>
<dbReference type="SUPFAM" id="SSF46955">
    <property type="entry name" value="Putative DNA-binding domain"/>
    <property type="match status" value="1"/>
</dbReference>
<keyword evidence="13 15" id="KW-0030">Aminoacyl-tRNA synthetase</keyword>
<comment type="catalytic activity">
    <reaction evidence="14 15">
        <text>tRNA(Phe) + L-phenylalanine + ATP = L-phenylalanyl-tRNA(Phe) + AMP + diphosphate + H(+)</text>
        <dbReference type="Rhea" id="RHEA:19413"/>
        <dbReference type="Rhea" id="RHEA-COMP:9668"/>
        <dbReference type="Rhea" id="RHEA-COMP:9699"/>
        <dbReference type="ChEBI" id="CHEBI:15378"/>
        <dbReference type="ChEBI" id="CHEBI:30616"/>
        <dbReference type="ChEBI" id="CHEBI:33019"/>
        <dbReference type="ChEBI" id="CHEBI:58095"/>
        <dbReference type="ChEBI" id="CHEBI:78442"/>
        <dbReference type="ChEBI" id="CHEBI:78531"/>
        <dbReference type="ChEBI" id="CHEBI:456215"/>
        <dbReference type="EC" id="6.1.1.20"/>
    </reaction>
</comment>
<dbReference type="Gene3D" id="3.30.70.380">
    <property type="entry name" value="Ferrodoxin-fold anticodon-binding domain"/>
    <property type="match status" value="1"/>
</dbReference>
<feature type="domain" description="TRNA-binding" evidence="17">
    <location>
        <begin position="40"/>
        <end position="155"/>
    </location>
</feature>
<evidence type="ECO:0000256" key="5">
    <source>
        <dbReference type="ARBA" id="ARBA00022555"/>
    </source>
</evidence>
<comment type="cofactor">
    <cofactor evidence="15">
        <name>Mg(2+)</name>
        <dbReference type="ChEBI" id="CHEBI:18420"/>
    </cofactor>
    <text evidence="15">Binds 2 magnesium ions per tetramer.</text>
</comment>
<dbReference type="InterPro" id="IPR020825">
    <property type="entry name" value="Phe-tRNA_synthase-like_B3/B4"/>
</dbReference>
<dbReference type="NCBIfam" id="TIGR00472">
    <property type="entry name" value="pheT_bact"/>
    <property type="match status" value="1"/>
</dbReference>
<feature type="binding site" evidence="15">
    <location>
        <position position="474"/>
    </location>
    <ligand>
        <name>Mg(2+)</name>
        <dbReference type="ChEBI" id="CHEBI:18420"/>
        <note>shared with alpha subunit</note>
    </ligand>
</feature>
<evidence type="ECO:0000313" key="23">
    <source>
        <dbReference type="Proteomes" id="UP000234239"/>
    </source>
</evidence>
<keyword evidence="12 15" id="KW-0648">Protein biosynthesis</keyword>
<dbReference type="InterPro" id="IPR045060">
    <property type="entry name" value="Phe-tRNA-ligase_IIc_bsu"/>
</dbReference>
<evidence type="ECO:0000256" key="8">
    <source>
        <dbReference type="ARBA" id="ARBA00022741"/>
    </source>
</evidence>
<comment type="subunit">
    <text evidence="3 15">Tetramer of two alpha and two beta subunits.</text>
</comment>
<dbReference type="HAMAP" id="MF_00283">
    <property type="entry name" value="Phe_tRNA_synth_beta1"/>
    <property type="match status" value="1"/>
</dbReference>
<dbReference type="InterPro" id="IPR005121">
    <property type="entry name" value="Fdx_antiC-bd"/>
</dbReference>
<dbReference type="GO" id="GO:0016740">
    <property type="term" value="F:transferase activity"/>
    <property type="evidence" value="ECO:0007669"/>
    <property type="project" value="UniProtKB-ARBA"/>
</dbReference>
<feature type="domain" description="FDX-ACB" evidence="18">
    <location>
        <begin position="716"/>
        <end position="809"/>
    </location>
</feature>
<dbReference type="GO" id="GO:0005524">
    <property type="term" value="F:ATP binding"/>
    <property type="evidence" value="ECO:0007669"/>
    <property type="project" value="UniProtKB-UniRule"/>
</dbReference>
<dbReference type="InterPro" id="IPR036690">
    <property type="entry name" value="Fdx_antiC-bd_sf"/>
</dbReference>
<dbReference type="InterPro" id="IPR033714">
    <property type="entry name" value="tRNA_bind_bactPheRS"/>
</dbReference>
<evidence type="ECO:0000256" key="3">
    <source>
        <dbReference type="ARBA" id="ARBA00011209"/>
    </source>
</evidence>
<dbReference type="InterPro" id="IPR012340">
    <property type="entry name" value="NA-bd_OB-fold"/>
</dbReference>
<dbReference type="Pfam" id="PF03483">
    <property type="entry name" value="B3_4"/>
    <property type="match status" value="1"/>
</dbReference>
<evidence type="ECO:0000313" key="20">
    <source>
        <dbReference type="EMBL" id="AMB94626.1"/>
    </source>
</evidence>
<dbReference type="SMART" id="SM00896">
    <property type="entry name" value="FDX-ACB"/>
    <property type="match status" value="1"/>
</dbReference>
<dbReference type="InterPro" id="IPR004532">
    <property type="entry name" value="Phe-tRNA-ligase_IIc_bsu_bact"/>
</dbReference>
<dbReference type="SUPFAM" id="SSF54991">
    <property type="entry name" value="Anticodon-binding domain of PheRS"/>
    <property type="match status" value="1"/>
</dbReference>
<dbReference type="KEGG" id="asan:AWM72_07600"/>
<evidence type="ECO:0000259" key="19">
    <source>
        <dbReference type="PROSITE" id="PS51483"/>
    </source>
</evidence>
<dbReference type="AlphaFoldDB" id="A0A109RDM7"/>
<dbReference type="SMART" id="SM00874">
    <property type="entry name" value="B5"/>
    <property type="match status" value="1"/>
</dbReference>
<evidence type="ECO:0000256" key="16">
    <source>
        <dbReference type="PROSITE-ProRule" id="PRU00209"/>
    </source>
</evidence>
<keyword evidence="11 16" id="KW-0694">RNA-binding</keyword>
<reference evidence="22" key="2">
    <citation type="submission" date="2016-01" db="EMBL/GenBank/DDBJ databases">
        <title>Six Aerococcus type strain genome sequencing and assembly using PacBio and Illumina Hiseq.</title>
        <authorList>
            <person name="Carkaci D."/>
            <person name="Dargis R."/>
            <person name="Nielsen X.C."/>
            <person name="Skovgaard O."/>
            <person name="Fuursted K."/>
            <person name="Christensen J.J."/>
        </authorList>
    </citation>
    <scope>NUCLEOTIDE SEQUENCE [LARGE SCALE GENOMIC DNA]</scope>
    <source>
        <strain evidence="22">CCUG43001</strain>
    </source>
</reference>
<dbReference type="Proteomes" id="UP000069912">
    <property type="component" value="Chromosome"/>
</dbReference>
<dbReference type="Pfam" id="PF03147">
    <property type="entry name" value="FDX-ACB"/>
    <property type="match status" value="1"/>
</dbReference>
<comment type="similarity">
    <text evidence="2 15">Belongs to the phenylalanyl-tRNA synthetase beta subunit family. Type 1 subfamily.</text>
</comment>
<keyword evidence="5 16" id="KW-0820">tRNA-binding</keyword>
<dbReference type="PANTHER" id="PTHR10947:SF0">
    <property type="entry name" value="PHENYLALANINE--TRNA LIGASE BETA SUBUNIT"/>
    <property type="match status" value="1"/>
</dbReference>
<dbReference type="FunFam" id="2.40.50.140:FF:000045">
    <property type="entry name" value="Phenylalanine--tRNA ligase beta subunit"/>
    <property type="match status" value="1"/>
</dbReference>
<evidence type="ECO:0000256" key="2">
    <source>
        <dbReference type="ARBA" id="ARBA00008653"/>
    </source>
</evidence>
<feature type="domain" description="B5" evidence="19">
    <location>
        <begin position="411"/>
        <end position="486"/>
    </location>
</feature>
<name>A0A109RDM7_9LACT</name>
<dbReference type="InterPro" id="IPR005146">
    <property type="entry name" value="B3/B4_tRNA-bd"/>
</dbReference>
<dbReference type="Pfam" id="PF17759">
    <property type="entry name" value="tRNA_synthFbeta"/>
    <property type="match status" value="1"/>
</dbReference>
<feature type="binding site" evidence="15">
    <location>
        <position position="473"/>
    </location>
    <ligand>
        <name>Mg(2+)</name>
        <dbReference type="ChEBI" id="CHEBI:18420"/>
        <note>shared with alpha subunit</note>
    </ligand>
</feature>
<dbReference type="EMBL" id="PKGY01000001">
    <property type="protein sequence ID" value="PKZ23376.1"/>
    <property type="molecule type" value="Genomic_DNA"/>
</dbReference>
<dbReference type="GO" id="GO:0006432">
    <property type="term" value="P:phenylalanyl-tRNA aminoacylation"/>
    <property type="evidence" value="ECO:0007669"/>
    <property type="project" value="UniProtKB-UniRule"/>
</dbReference>
<dbReference type="PROSITE" id="PS51483">
    <property type="entry name" value="B5"/>
    <property type="match status" value="1"/>
</dbReference>
<dbReference type="OrthoDB" id="9805455at2"/>
<dbReference type="CDD" id="cd02796">
    <property type="entry name" value="tRNA_bind_bactPheRS"/>
    <property type="match status" value="1"/>
</dbReference>
<organism evidence="20 22">
    <name type="scientific">Aerococcus sanguinicola</name>
    <dbReference type="NCBI Taxonomy" id="119206"/>
    <lineage>
        <taxon>Bacteria</taxon>
        <taxon>Bacillati</taxon>
        <taxon>Bacillota</taxon>
        <taxon>Bacilli</taxon>
        <taxon>Lactobacillales</taxon>
        <taxon>Aerococcaceae</taxon>
        <taxon>Aerococcus</taxon>
    </lineage>
</organism>
<feature type="binding site" evidence="15">
    <location>
        <position position="470"/>
    </location>
    <ligand>
        <name>Mg(2+)</name>
        <dbReference type="ChEBI" id="CHEBI:18420"/>
        <note>shared with alpha subunit</note>
    </ligand>
</feature>
<dbReference type="InterPro" id="IPR002547">
    <property type="entry name" value="tRNA-bd_dom"/>
</dbReference>
<dbReference type="InterPro" id="IPR009061">
    <property type="entry name" value="DNA-bd_dom_put_sf"/>
</dbReference>
<dbReference type="GO" id="GO:0004826">
    <property type="term" value="F:phenylalanine-tRNA ligase activity"/>
    <property type="evidence" value="ECO:0007669"/>
    <property type="project" value="UniProtKB-UniRule"/>
</dbReference>
<reference evidence="20 22" key="1">
    <citation type="journal article" date="2016" name="Genome Announc.">
        <title>Complete Genome Sequences of Aerococcus christensenii CCUG 28831T, Aerococcus sanguinicola CCUG 43001T, Aerococcus urinae CCUG 36881T, Aerococcus urinaeequi CCUG 28094T, Aerococcus urinaehominis CCUG 42038 BT, and Aerococcus viridans CCUG 4311T.</title>
        <authorList>
            <person name="Carkaci D."/>
            <person name="Dargis R."/>
            <person name="Nielsen X.C."/>
            <person name="Skovgaard O."/>
            <person name="Fuursted K."/>
            <person name="Christensen J.J."/>
        </authorList>
    </citation>
    <scope>NUCLEOTIDE SEQUENCE [LARGE SCALE GENOMIC DNA]</scope>
    <source>
        <strain evidence="20 22">CCUG43001</strain>
    </source>
</reference>
<dbReference type="Gene3D" id="2.40.50.140">
    <property type="entry name" value="Nucleic acid-binding proteins"/>
    <property type="match status" value="1"/>
</dbReference>
<dbReference type="PROSITE" id="PS50886">
    <property type="entry name" value="TRBD"/>
    <property type="match status" value="1"/>
</dbReference>
<dbReference type="SUPFAM" id="SSF50249">
    <property type="entry name" value="Nucleic acid-binding proteins"/>
    <property type="match status" value="1"/>
</dbReference>
<keyword evidence="8 15" id="KW-0547">Nucleotide-binding</keyword>
<dbReference type="SUPFAM" id="SSF56037">
    <property type="entry name" value="PheT/TilS domain"/>
    <property type="match status" value="1"/>
</dbReference>
<evidence type="ECO:0000313" key="22">
    <source>
        <dbReference type="Proteomes" id="UP000069912"/>
    </source>
</evidence>
<dbReference type="GO" id="GO:0000287">
    <property type="term" value="F:magnesium ion binding"/>
    <property type="evidence" value="ECO:0007669"/>
    <property type="project" value="UniProtKB-UniRule"/>
</dbReference>
<accession>A0A109RDM7</accession>
<dbReference type="SMART" id="SM00873">
    <property type="entry name" value="B3_4"/>
    <property type="match status" value="1"/>
</dbReference>
<evidence type="ECO:0000313" key="21">
    <source>
        <dbReference type="EMBL" id="PKZ23376.1"/>
    </source>
</evidence>
<dbReference type="Proteomes" id="UP000234239">
    <property type="component" value="Unassembled WGS sequence"/>
</dbReference>
<keyword evidence="10 15" id="KW-0460">Magnesium</keyword>
<keyword evidence="9 15" id="KW-0067">ATP-binding</keyword>
<dbReference type="InterPro" id="IPR005147">
    <property type="entry name" value="tRNA_synthase_B5-dom"/>
</dbReference>
<dbReference type="Gene3D" id="3.30.56.10">
    <property type="match status" value="2"/>
</dbReference>
<evidence type="ECO:0000256" key="1">
    <source>
        <dbReference type="ARBA" id="ARBA00004496"/>
    </source>
</evidence>
<dbReference type="GeneID" id="92903929"/>
<dbReference type="Pfam" id="PF01588">
    <property type="entry name" value="tRNA_bind"/>
    <property type="match status" value="1"/>
</dbReference>
<reference evidence="21 23" key="3">
    <citation type="submission" date="2017-12" db="EMBL/GenBank/DDBJ databases">
        <title>Phylogenetic diversity of female urinary microbiome.</title>
        <authorList>
            <person name="Thomas-White K."/>
            <person name="Wolfe A.J."/>
        </authorList>
    </citation>
    <scope>NUCLEOTIDE SEQUENCE [LARGE SCALE GENOMIC DNA]</scope>
    <source>
        <strain evidence="21 23">UMB0139</strain>
    </source>
</reference>
<dbReference type="SUPFAM" id="SSF55681">
    <property type="entry name" value="Class II aaRS and biotin synthetases"/>
    <property type="match status" value="1"/>
</dbReference>
<dbReference type="FunFam" id="3.50.40.10:FF:000001">
    <property type="entry name" value="Phenylalanine--tRNA ligase beta subunit"/>
    <property type="match status" value="1"/>
</dbReference>
<dbReference type="EC" id="6.1.1.20" evidence="15"/>
<dbReference type="GO" id="GO:0000049">
    <property type="term" value="F:tRNA binding"/>
    <property type="evidence" value="ECO:0007669"/>
    <property type="project" value="UniProtKB-UniRule"/>
</dbReference>
<protein>
    <recommendedName>
        <fullName evidence="15">Phenylalanine--tRNA ligase beta subunit</fullName>
        <ecNumber evidence="15">6.1.1.20</ecNumber>
    </recommendedName>
    <alternativeName>
        <fullName evidence="15">Phenylalanyl-tRNA synthetase beta subunit</fullName>
        <shortName evidence="15">PheRS</shortName>
    </alternativeName>
</protein>
<evidence type="ECO:0000256" key="13">
    <source>
        <dbReference type="ARBA" id="ARBA00023146"/>
    </source>
</evidence>
<evidence type="ECO:0000259" key="18">
    <source>
        <dbReference type="PROSITE" id="PS51447"/>
    </source>
</evidence>
<evidence type="ECO:0000256" key="12">
    <source>
        <dbReference type="ARBA" id="ARBA00022917"/>
    </source>
</evidence>
<dbReference type="Gene3D" id="3.30.930.10">
    <property type="entry name" value="Bira Bifunctional Protein, Domain 2"/>
    <property type="match status" value="1"/>
</dbReference>
<dbReference type="CDD" id="cd00769">
    <property type="entry name" value="PheRS_beta_core"/>
    <property type="match status" value="1"/>
</dbReference>
<evidence type="ECO:0000256" key="11">
    <source>
        <dbReference type="ARBA" id="ARBA00022884"/>
    </source>
</evidence>
<dbReference type="FunFam" id="3.30.56.10:FF:000002">
    <property type="entry name" value="Phenylalanine--tRNA ligase beta subunit"/>
    <property type="match status" value="1"/>
</dbReference>
<gene>
    <name evidence="15" type="primary">pheT</name>
    <name evidence="20" type="ORF">AWM72_07600</name>
    <name evidence="21" type="ORF">CYJ28_02150</name>
</gene>
<dbReference type="GO" id="GO:0009328">
    <property type="term" value="C:phenylalanine-tRNA ligase complex"/>
    <property type="evidence" value="ECO:0007669"/>
    <property type="project" value="TreeGrafter"/>
</dbReference>
<dbReference type="Gene3D" id="3.50.40.10">
    <property type="entry name" value="Phenylalanyl-trna Synthetase, Chain B, domain 3"/>
    <property type="match status" value="1"/>
</dbReference>
<keyword evidence="7 15" id="KW-0479">Metal-binding</keyword>
<dbReference type="PROSITE" id="PS51447">
    <property type="entry name" value="FDX_ACB"/>
    <property type="match status" value="1"/>
</dbReference>
<dbReference type="EMBL" id="CP014160">
    <property type="protein sequence ID" value="AMB94626.1"/>
    <property type="molecule type" value="Genomic_DNA"/>
</dbReference>
<evidence type="ECO:0000256" key="15">
    <source>
        <dbReference type="HAMAP-Rule" id="MF_00283"/>
    </source>
</evidence>
<dbReference type="FunFam" id="3.30.70.380:FF:000001">
    <property type="entry name" value="Phenylalanine--tRNA ligase beta subunit"/>
    <property type="match status" value="1"/>
</dbReference>
<dbReference type="Pfam" id="PF03484">
    <property type="entry name" value="B5"/>
    <property type="match status" value="1"/>
</dbReference>
<feature type="binding site" evidence="15">
    <location>
        <position position="464"/>
    </location>
    <ligand>
        <name>Mg(2+)</name>
        <dbReference type="ChEBI" id="CHEBI:18420"/>
        <note>shared with alpha subunit</note>
    </ligand>
</feature>
<evidence type="ECO:0000256" key="4">
    <source>
        <dbReference type="ARBA" id="ARBA00022490"/>
    </source>
</evidence>
<proteinExistence type="inferred from homology"/>
<dbReference type="GO" id="GO:0140096">
    <property type="term" value="F:catalytic activity, acting on a protein"/>
    <property type="evidence" value="ECO:0007669"/>
    <property type="project" value="UniProtKB-ARBA"/>
</dbReference>
<keyword evidence="4 15" id="KW-0963">Cytoplasm</keyword>
<dbReference type="NCBIfam" id="NF045760">
    <property type="entry name" value="YtpR"/>
    <property type="match status" value="1"/>
</dbReference>
<dbReference type="RefSeq" id="WP_067975738.1">
    <property type="nucleotide sequence ID" value="NZ_CAJHKM010000002.1"/>
</dbReference>
<evidence type="ECO:0000256" key="9">
    <source>
        <dbReference type="ARBA" id="ARBA00022840"/>
    </source>
</evidence>
<dbReference type="InterPro" id="IPR041616">
    <property type="entry name" value="PheRS_beta_core"/>
</dbReference>
<keyword evidence="6 15" id="KW-0436">Ligase</keyword>
<sequence>MKVSIEWLNELISLEGITAEELADKMSRTGIEVDGLENLGSVLKKVVVGHTLEVVDHPDSDHLHICQVDVGEEEPYQIVCGAPNIASNQKVIVALPNSRIKGNVKIKKGKLRGQVSQGMICSLEEIGFEENVVPKEFANGIAVLPEDAPVGTSIVDYLKLDDPILDLDVTPNRADALSVRGNAWEVAAIYGRQPEFSSEDVDTFAKQSDLAELVSIQVDDPDMVPEYNAFLVRNVKIQPSPLAVQVRLMKSGIRPINNIVDATNYVLLEYGQPLHAFDYDKLGTGKIETRMAQAGETLQTLDGEERQLTEEDIVITDGQKPIALAGVMGGYDTEIDESTQNVLLEAAMFEPIHIRKTARRLGLRSESSMRNERGVNQATIAEAGYYAAQLMVAWSSGDLEPGFAQASTLDHGDVKVDSSLAYINRVLGTALTYQDIEQVFADLQFGLEGDADHFTVTVPPRRWDIHIPADLTEEVARIYGYDKIPSHLPDAQGYKIGLTERQQFDRRARQTMQALSFNQVIGYNLVSAEALNVLQLEERAAVELDFPMSEDHRFMRTNLLTTDLDITRYNIARNIKNVAIYESGRISYWEDGQPVEENHLAAVWTGNRIDQSWQGQDQAVDFFAMKGIVEALLASMNLACSIRYQAAHDIADTHPGRTARILADLGEEEIVLGFIGQLHPQTADSYDLAQATYVFELSLDRLFDLPKQTIVQESIPKFPGIKRDIALLVDESVSHAEIQACIQEAGNKYLRDIQVFDLYTGDKIEAGKKSLAYQLSYLNPEATLQDDEVTANVDAIIQSLSQELGAQVR</sequence>
<comment type="subcellular location">
    <subcellularLocation>
        <location evidence="1 15">Cytoplasm</location>
    </subcellularLocation>
</comment>
<keyword evidence="22" id="KW-1185">Reference proteome</keyword>
<evidence type="ECO:0000256" key="7">
    <source>
        <dbReference type="ARBA" id="ARBA00022723"/>
    </source>
</evidence>